<dbReference type="PANTHER" id="PTHR35176:SF11">
    <property type="entry name" value="PYRIDOXAMINE 5'-PHOSPHATE OXIDASE FAMILY PROTEIN"/>
    <property type="match status" value="1"/>
</dbReference>
<evidence type="ECO:0000259" key="2">
    <source>
        <dbReference type="Pfam" id="PF01243"/>
    </source>
</evidence>
<evidence type="ECO:0000313" key="4">
    <source>
        <dbReference type="Proteomes" id="UP001596356"/>
    </source>
</evidence>
<dbReference type="EC" id="1.-.-.-" evidence="3"/>
<sequence>MSDLLALGDVHFVLLTTYRKNGEGVGTPVWIARDGDSLVAFTPKGTAKLKRLRHTSRVGLVECGRQGKVADDAVPVQATASIETDPATVGHVAALLKAKYGLEYRLFMAVESAVSFVRRQPKAGRVAIRITAAP</sequence>
<dbReference type="GO" id="GO:0016491">
    <property type="term" value="F:oxidoreductase activity"/>
    <property type="evidence" value="ECO:0007669"/>
    <property type="project" value="UniProtKB-KW"/>
</dbReference>
<organism evidence="3 4">
    <name type="scientific">Branchiibius cervicis</name>
    <dbReference type="NCBI Taxonomy" id="908252"/>
    <lineage>
        <taxon>Bacteria</taxon>
        <taxon>Bacillati</taxon>
        <taxon>Actinomycetota</taxon>
        <taxon>Actinomycetes</taxon>
        <taxon>Micrococcales</taxon>
        <taxon>Dermacoccaceae</taxon>
        <taxon>Branchiibius</taxon>
    </lineage>
</organism>
<dbReference type="Gene3D" id="2.30.110.10">
    <property type="entry name" value="Electron Transport, Fmn-binding Protein, Chain A"/>
    <property type="match status" value="1"/>
</dbReference>
<dbReference type="RefSeq" id="WP_377824540.1">
    <property type="nucleotide sequence ID" value="NZ_JBHSWJ010000002.1"/>
</dbReference>
<keyword evidence="1 3" id="KW-0560">Oxidoreductase</keyword>
<dbReference type="SUPFAM" id="SSF50475">
    <property type="entry name" value="FMN-binding split barrel"/>
    <property type="match status" value="1"/>
</dbReference>
<dbReference type="InterPro" id="IPR011576">
    <property type="entry name" value="Pyridox_Oxase_N"/>
</dbReference>
<dbReference type="InterPro" id="IPR052019">
    <property type="entry name" value="F420H2_bilvrd_red/Heme_oxyg"/>
</dbReference>
<gene>
    <name evidence="3" type="ORF">ACFQBT_17050</name>
</gene>
<keyword evidence="4" id="KW-1185">Reference proteome</keyword>
<name>A0ABW2AXR3_9MICO</name>
<evidence type="ECO:0000256" key="1">
    <source>
        <dbReference type="ARBA" id="ARBA00023002"/>
    </source>
</evidence>
<feature type="domain" description="Pyridoxamine 5'-phosphate oxidase N-terminal" evidence="2">
    <location>
        <begin position="10"/>
        <end position="125"/>
    </location>
</feature>
<dbReference type="Proteomes" id="UP001596356">
    <property type="component" value="Unassembled WGS sequence"/>
</dbReference>
<dbReference type="InterPro" id="IPR019965">
    <property type="entry name" value="PPOX_F420-dep_Rv2061_put"/>
</dbReference>
<dbReference type="InterPro" id="IPR012349">
    <property type="entry name" value="Split_barrel_FMN-bd"/>
</dbReference>
<proteinExistence type="predicted"/>
<dbReference type="PANTHER" id="PTHR35176">
    <property type="entry name" value="HEME OXYGENASE HI_0854-RELATED"/>
    <property type="match status" value="1"/>
</dbReference>
<dbReference type="EMBL" id="JBHSWJ010000002">
    <property type="protein sequence ID" value="MFC6715428.1"/>
    <property type="molecule type" value="Genomic_DNA"/>
</dbReference>
<protein>
    <submittedName>
        <fullName evidence="3">PPOX class F420-dependent oxidoreductase</fullName>
        <ecNumber evidence="3">1.-.-.-</ecNumber>
    </submittedName>
</protein>
<comment type="caution">
    <text evidence="3">The sequence shown here is derived from an EMBL/GenBank/DDBJ whole genome shotgun (WGS) entry which is preliminary data.</text>
</comment>
<dbReference type="Pfam" id="PF01243">
    <property type="entry name" value="PNPOx_N"/>
    <property type="match status" value="1"/>
</dbReference>
<dbReference type="NCBIfam" id="TIGR03666">
    <property type="entry name" value="Rv2061_F420"/>
    <property type="match status" value="1"/>
</dbReference>
<reference evidence="4" key="1">
    <citation type="journal article" date="2019" name="Int. J. Syst. Evol. Microbiol.">
        <title>The Global Catalogue of Microorganisms (GCM) 10K type strain sequencing project: providing services to taxonomists for standard genome sequencing and annotation.</title>
        <authorList>
            <consortium name="The Broad Institute Genomics Platform"/>
            <consortium name="The Broad Institute Genome Sequencing Center for Infectious Disease"/>
            <person name="Wu L."/>
            <person name="Ma J."/>
        </authorList>
    </citation>
    <scope>NUCLEOTIDE SEQUENCE [LARGE SCALE GENOMIC DNA]</scope>
    <source>
        <strain evidence="4">NBRC 106593</strain>
    </source>
</reference>
<accession>A0ABW2AXR3</accession>
<evidence type="ECO:0000313" key="3">
    <source>
        <dbReference type="EMBL" id="MFC6715428.1"/>
    </source>
</evidence>